<dbReference type="SUPFAM" id="SSF54197">
    <property type="entry name" value="HIT-like"/>
    <property type="match status" value="1"/>
</dbReference>
<dbReference type="InterPro" id="IPR006768">
    <property type="entry name" value="Cwf19-like_C_dom-1"/>
</dbReference>
<comment type="caution">
    <text evidence="3">The sequence shown here is derived from an EMBL/GenBank/DDBJ whole genome shotgun (WGS) entry which is preliminary data.</text>
</comment>
<sequence length="66" mass="7710">MDCPFCNINKEKTRIIKEGKNVFVVFSNPRLVKGHLLVIPKRHVVKISELNAKEKKELFDTVIEFQ</sequence>
<dbReference type="AlphaFoldDB" id="A0A2M7UX22"/>
<dbReference type="Proteomes" id="UP000230760">
    <property type="component" value="Unassembled WGS sequence"/>
</dbReference>
<name>A0A2M7UX22_9BACT</name>
<feature type="domain" description="HIT" evidence="2">
    <location>
        <begin position="1"/>
        <end position="66"/>
    </location>
</feature>
<evidence type="ECO:0000313" key="4">
    <source>
        <dbReference type="Proteomes" id="UP000230760"/>
    </source>
</evidence>
<protein>
    <recommendedName>
        <fullName evidence="2">HIT domain-containing protein</fullName>
    </recommendedName>
</protein>
<evidence type="ECO:0000256" key="1">
    <source>
        <dbReference type="PROSITE-ProRule" id="PRU00464"/>
    </source>
</evidence>
<comment type="caution">
    <text evidence="1">Lacks conserved residue(s) required for the propagation of feature annotation.</text>
</comment>
<dbReference type="EMBL" id="PFPB01000073">
    <property type="protein sequence ID" value="PIZ88519.1"/>
    <property type="molecule type" value="Genomic_DNA"/>
</dbReference>
<evidence type="ECO:0000259" key="2">
    <source>
        <dbReference type="PROSITE" id="PS51084"/>
    </source>
</evidence>
<dbReference type="PROSITE" id="PS51084">
    <property type="entry name" value="HIT_2"/>
    <property type="match status" value="1"/>
</dbReference>
<dbReference type="InterPro" id="IPR036265">
    <property type="entry name" value="HIT-like_sf"/>
</dbReference>
<reference evidence="4" key="1">
    <citation type="submission" date="2017-09" db="EMBL/GenBank/DDBJ databases">
        <title>Depth-based differentiation of microbial function through sediment-hosted aquifers and enrichment of novel symbionts in the deep terrestrial subsurface.</title>
        <authorList>
            <person name="Probst A.J."/>
            <person name="Ladd B."/>
            <person name="Jarett J.K."/>
            <person name="Geller-Mcgrath D.E."/>
            <person name="Sieber C.M.K."/>
            <person name="Emerson J.B."/>
            <person name="Anantharaman K."/>
            <person name="Thomas B.C."/>
            <person name="Malmstrom R."/>
            <person name="Stieglmeier M."/>
            <person name="Klingl A."/>
            <person name="Woyke T."/>
            <person name="Ryan C.M."/>
            <person name="Banfield J.F."/>
        </authorList>
    </citation>
    <scope>NUCLEOTIDE SEQUENCE [LARGE SCALE GENOMIC DNA]</scope>
</reference>
<dbReference type="GO" id="GO:0003824">
    <property type="term" value="F:catalytic activity"/>
    <property type="evidence" value="ECO:0007669"/>
    <property type="project" value="InterPro"/>
</dbReference>
<dbReference type="Gene3D" id="3.30.428.10">
    <property type="entry name" value="HIT-like"/>
    <property type="match status" value="1"/>
</dbReference>
<accession>A0A2M7UX22</accession>
<proteinExistence type="predicted"/>
<organism evidence="3 4">
    <name type="scientific">Candidatus Nealsonbacteria bacterium CG_4_10_14_0_2_um_filter_38_17</name>
    <dbReference type="NCBI Taxonomy" id="1974680"/>
    <lineage>
        <taxon>Bacteria</taxon>
        <taxon>Candidatus Nealsoniibacteriota</taxon>
    </lineage>
</organism>
<dbReference type="Pfam" id="PF04677">
    <property type="entry name" value="CwfJ_C_1"/>
    <property type="match status" value="1"/>
</dbReference>
<dbReference type="InterPro" id="IPR011146">
    <property type="entry name" value="HIT-like"/>
</dbReference>
<gene>
    <name evidence="3" type="ORF">COX90_04175</name>
</gene>
<evidence type="ECO:0000313" key="3">
    <source>
        <dbReference type="EMBL" id="PIZ88519.1"/>
    </source>
</evidence>